<dbReference type="AlphaFoldDB" id="A0A2P2PE32"/>
<protein>
    <submittedName>
        <fullName evidence="1">Uncharacterized protein</fullName>
    </submittedName>
</protein>
<accession>A0A2P2PE32</accession>
<evidence type="ECO:0000313" key="1">
    <source>
        <dbReference type="EMBL" id="MBX52998.1"/>
    </source>
</evidence>
<sequence>MRCLMTIIPSILKFLILLSKCHNQICIMPTIHT</sequence>
<reference evidence="1" key="1">
    <citation type="submission" date="2018-02" db="EMBL/GenBank/DDBJ databases">
        <title>Rhizophora mucronata_Transcriptome.</title>
        <authorList>
            <person name="Meera S.P."/>
            <person name="Sreeshan A."/>
            <person name="Augustine A."/>
        </authorList>
    </citation>
    <scope>NUCLEOTIDE SEQUENCE</scope>
    <source>
        <tissue evidence="1">Leaf</tissue>
    </source>
</reference>
<name>A0A2P2PE32_RHIMU</name>
<organism evidence="1">
    <name type="scientific">Rhizophora mucronata</name>
    <name type="common">Asiatic mangrove</name>
    <dbReference type="NCBI Taxonomy" id="61149"/>
    <lineage>
        <taxon>Eukaryota</taxon>
        <taxon>Viridiplantae</taxon>
        <taxon>Streptophyta</taxon>
        <taxon>Embryophyta</taxon>
        <taxon>Tracheophyta</taxon>
        <taxon>Spermatophyta</taxon>
        <taxon>Magnoliopsida</taxon>
        <taxon>eudicotyledons</taxon>
        <taxon>Gunneridae</taxon>
        <taxon>Pentapetalae</taxon>
        <taxon>rosids</taxon>
        <taxon>fabids</taxon>
        <taxon>Malpighiales</taxon>
        <taxon>Rhizophoraceae</taxon>
        <taxon>Rhizophora</taxon>
    </lineage>
</organism>
<proteinExistence type="predicted"/>
<dbReference type="EMBL" id="GGEC01072514">
    <property type="protein sequence ID" value="MBX52998.1"/>
    <property type="molecule type" value="Transcribed_RNA"/>
</dbReference>